<accession>A0A5N6T162</accession>
<keyword evidence="3" id="KW-1185">Reference proteome</keyword>
<dbReference type="GO" id="GO:0000136">
    <property type="term" value="C:mannan polymerase complex"/>
    <property type="evidence" value="ECO:0007669"/>
    <property type="project" value="TreeGrafter"/>
</dbReference>
<dbReference type="OrthoDB" id="1577640at2759"/>
<dbReference type="EMBL" id="ML743563">
    <property type="protein sequence ID" value="KAE8140060.1"/>
    <property type="molecule type" value="Genomic_DNA"/>
</dbReference>
<dbReference type="Pfam" id="PF04488">
    <property type="entry name" value="Gly_transf_sug"/>
    <property type="match status" value="1"/>
</dbReference>
<dbReference type="PANTHER" id="PTHR31834">
    <property type="entry name" value="INITIATION-SPECIFIC ALPHA-1,6-MANNOSYLTRANSFERASE"/>
    <property type="match status" value="1"/>
</dbReference>
<dbReference type="InterPro" id="IPR029044">
    <property type="entry name" value="Nucleotide-diphossugar_trans"/>
</dbReference>
<dbReference type="InterPro" id="IPR039367">
    <property type="entry name" value="Och1-like"/>
</dbReference>
<dbReference type="InterPro" id="IPR007577">
    <property type="entry name" value="GlycoTrfase_DXD_sugar-bd_CS"/>
</dbReference>
<evidence type="ECO:0000313" key="2">
    <source>
        <dbReference type="EMBL" id="KAE8140060.1"/>
    </source>
</evidence>
<dbReference type="SUPFAM" id="SSF53448">
    <property type="entry name" value="Nucleotide-diphospho-sugar transferases"/>
    <property type="match status" value="1"/>
</dbReference>
<dbReference type="Gene3D" id="3.90.550.20">
    <property type="match status" value="1"/>
</dbReference>
<dbReference type="PANTHER" id="PTHR31834:SF10">
    <property type="entry name" value="TRANSFERASE, PUTATIVE (AFU_ORTHOLOGUE AFUA_8G02040)-RELATED"/>
    <property type="match status" value="1"/>
</dbReference>
<evidence type="ECO:0000313" key="3">
    <source>
        <dbReference type="Proteomes" id="UP000325672"/>
    </source>
</evidence>
<dbReference type="GO" id="GO:0000009">
    <property type="term" value="F:alpha-1,6-mannosyltransferase activity"/>
    <property type="evidence" value="ECO:0007669"/>
    <property type="project" value="InterPro"/>
</dbReference>
<reference evidence="2 3" key="1">
    <citation type="submission" date="2019-04" db="EMBL/GenBank/DDBJ databases">
        <title>Friends and foes A comparative genomics study of 23 Aspergillus species from section Flavi.</title>
        <authorList>
            <consortium name="DOE Joint Genome Institute"/>
            <person name="Kjaerbolling I."/>
            <person name="Vesth T."/>
            <person name="Frisvad J.C."/>
            <person name="Nybo J.L."/>
            <person name="Theobald S."/>
            <person name="Kildgaard S."/>
            <person name="Isbrandt T."/>
            <person name="Kuo A."/>
            <person name="Sato A."/>
            <person name="Lyhne E.K."/>
            <person name="Kogle M.E."/>
            <person name="Wiebenga A."/>
            <person name="Kun R.S."/>
            <person name="Lubbers R.J."/>
            <person name="Makela M.R."/>
            <person name="Barry K."/>
            <person name="Chovatia M."/>
            <person name="Clum A."/>
            <person name="Daum C."/>
            <person name="Haridas S."/>
            <person name="He G."/>
            <person name="LaButti K."/>
            <person name="Lipzen A."/>
            <person name="Mondo S."/>
            <person name="Riley R."/>
            <person name="Salamov A."/>
            <person name="Simmons B.A."/>
            <person name="Magnuson J.K."/>
            <person name="Henrissat B."/>
            <person name="Mortensen U.H."/>
            <person name="Larsen T.O."/>
            <person name="Devries R.P."/>
            <person name="Grigoriev I.V."/>
            <person name="Machida M."/>
            <person name="Baker S.E."/>
            <person name="Andersen M.R."/>
        </authorList>
    </citation>
    <scope>NUCLEOTIDE SEQUENCE [LARGE SCALE GENOMIC DNA]</scope>
    <source>
        <strain evidence="2 3">CBS 117625</strain>
    </source>
</reference>
<name>A0A5N6T162_ASPPS</name>
<dbReference type="AlphaFoldDB" id="A0A5N6T162"/>
<comment type="similarity">
    <text evidence="1">Belongs to the glycosyltransferase 32 family.</text>
</comment>
<protein>
    <recommendedName>
        <fullName evidence="4">Nucleotide-diphospho-sugar transferase</fullName>
    </recommendedName>
</protein>
<evidence type="ECO:0000256" key="1">
    <source>
        <dbReference type="ARBA" id="ARBA00009003"/>
    </source>
</evidence>
<dbReference type="Proteomes" id="UP000325672">
    <property type="component" value="Unassembled WGS sequence"/>
</dbReference>
<organism evidence="2 3">
    <name type="scientific">Aspergillus pseudotamarii</name>
    <dbReference type="NCBI Taxonomy" id="132259"/>
    <lineage>
        <taxon>Eukaryota</taxon>
        <taxon>Fungi</taxon>
        <taxon>Dikarya</taxon>
        <taxon>Ascomycota</taxon>
        <taxon>Pezizomycotina</taxon>
        <taxon>Eurotiomycetes</taxon>
        <taxon>Eurotiomycetidae</taxon>
        <taxon>Eurotiales</taxon>
        <taxon>Aspergillaceae</taxon>
        <taxon>Aspergillus</taxon>
        <taxon>Aspergillus subgen. Circumdati</taxon>
    </lineage>
</organism>
<proteinExistence type="inferred from homology"/>
<sequence>MVSRARYRRLTFLSAFLIVCLGFLAFSNRHRHVPVVSSLKERYPLVWKHVHTFERHGGAANWVQPNPEPQTIIEAAQLVNQATESGEARRLTWGHRRIDTWPEDLRQSVERWLQFVVEGEMAYFLWEDEGMVDFIDHFAPESHEHYSSLPSMVEKTDYFRILVATFVGGIYGDLDSVPLKSPAQWITPQDILSWTDLETRSVYNSTKPVRAIFGIEADCLPTDHTCWRMGYPYSIQLTQWSFASTRDHPLLYRYLENLAHQLQAIADQYGGLQTSAARTELQALDPLTLTGPEAVTYAVQEWLNASSGLRWNALTGLQDGGKAKLVDDVLILPISSFSPGRGKYGNMGSRPNTDPTALVHHRGQGSWKKFNLVAEVGKNCRTVFGLCEGWSKMQSST</sequence>
<dbReference type="RefSeq" id="XP_031916123.1">
    <property type="nucleotide sequence ID" value="XM_032061575.1"/>
</dbReference>
<evidence type="ECO:0008006" key="4">
    <source>
        <dbReference type="Google" id="ProtNLM"/>
    </source>
</evidence>
<dbReference type="GO" id="GO:0006487">
    <property type="term" value="P:protein N-linked glycosylation"/>
    <property type="evidence" value="ECO:0007669"/>
    <property type="project" value="TreeGrafter"/>
</dbReference>
<gene>
    <name evidence="2" type="ORF">BDV38DRAFT_290811</name>
</gene>
<dbReference type="GeneID" id="43645785"/>